<dbReference type="PANTHER" id="PTHR45900:SF1">
    <property type="entry name" value="MITOCHONDRIAL DNA REPAIR PROTEIN RECA HOMOLOG-RELATED"/>
    <property type="match status" value="1"/>
</dbReference>
<dbReference type="EMBL" id="UOFK01000332">
    <property type="protein sequence ID" value="VAW82824.1"/>
    <property type="molecule type" value="Genomic_DNA"/>
</dbReference>
<keyword evidence="2" id="KW-0547">Nucleotide-binding</keyword>
<dbReference type="GO" id="GO:0005524">
    <property type="term" value="F:ATP binding"/>
    <property type="evidence" value="ECO:0007669"/>
    <property type="project" value="UniProtKB-KW"/>
</dbReference>
<dbReference type="PROSITE" id="PS00321">
    <property type="entry name" value="RECA_1"/>
    <property type="match status" value="1"/>
</dbReference>
<name>A0A3B0ZN66_9ZZZZ</name>
<dbReference type="Pfam" id="PF21096">
    <property type="entry name" value="RecA_C"/>
    <property type="match status" value="1"/>
</dbReference>
<dbReference type="InterPro" id="IPR003593">
    <property type="entry name" value="AAA+_ATPase"/>
</dbReference>
<evidence type="ECO:0000256" key="3">
    <source>
        <dbReference type="ARBA" id="ARBA00022840"/>
    </source>
</evidence>
<dbReference type="GO" id="GO:0005829">
    <property type="term" value="C:cytosol"/>
    <property type="evidence" value="ECO:0007669"/>
    <property type="project" value="TreeGrafter"/>
</dbReference>
<dbReference type="SUPFAM" id="SSF54752">
    <property type="entry name" value="RecA protein, C-terminal domain"/>
    <property type="match status" value="1"/>
</dbReference>
<dbReference type="NCBIfam" id="TIGR02012">
    <property type="entry name" value="tigrfam_recA"/>
    <property type="match status" value="1"/>
</dbReference>
<keyword evidence="3" id="KW-0067">ATP-binding</keyword>
<dbReference type="SUPFAM" id="SSF52540">
    <property type="entry name" value="P-loop containing nucleoside triphosphate hydrolases"/>
    <property type="match status" value="1"/>
</dbReference>
<dbReference type="InterPro" id="IPR023400">
    <property type="entry name" value="RecA_C_sf"/>
</dbReference>
<dbReference type="FunFam" id="3.40.50.300:FF:000087">
    <property type="entry name" value="Recombinase RecA"/>
    <property type="match status" value="1"/>
</dbReference>
<dbReference type="GO" id="GO:0006310">
    <property type="term" value="P:DNA recombination"/>
    <property type="evidence" value="ECO:0007669"/>
    <property type="project" value="UniProtKB-KW"/>
</dbReference>
<evidence type="ECO:0000259" key="6">
    <source>
        <dbReference type="PROSITE" id="PS50162"/>
    </source>
</evidence>
<dbReference type="InterPro" id="IPR049428">
    <property type="entry name" value="RecA-like_N"/>
</dbReference>
<proteinExistence type="inferred from homology"/>
<accession>A0A3B0ZN66</accession>
<dbReference type="InterPro" id="IPR020587">
    <property type="entry name" value="RecA_monomer-monomer_interface"/>
</dbReference>
<keyword evidence="5" id="KW-0233">DNA recombination</keyword>
<feature type="domain" description="RecA family profile 2" evidence="7">
    <location>
        <begin position="199"/>
        <end position="272"/>
    </location>
</feature>
<dbReference type="PRINTS" id="PR00142">
    <property type="entry name" value="RECA"/>
</dbReference>
<dbReference type="PROSITE" id="PS50163">
    <property type="entry name" value="RECA_3"/>
    <property type="match status" value="1"/>
</dbReference>
<comment type="similarity">
    <text evidence="1">Belongs to the RecA family.</text>
</comment>
<dbReference type="InterPro" id="IPR049261">
    <property type="entry name" value="RecA-like_C"/>
</dbReference>
<keyword evidence="4" id="KW-0238">DNA-binding</keyword>
<evidence type="ECO:0000256" key="4">
    <source>
        <dbReference type="ARBA" id="ARBA00023125"/>
    </source>
</evidence>
<feature type="domain" description="RecA family profile 1" evidence="6">
    <location>
        <begin position="35"/>
        <end position="194"/>
    </location>
</feature>
<dbReference type="InterPro" id="IPR013765">
    <property type="entry name" value="DNA_recomb/repair_RecA"/>
</dbReference>
<evidence type="ECO:0000313" key="8">
    <source>
        <dbReference type="EMBL" id="VAW82824.1"/>
    </source>
</evidence>
<evidence type="ECO:0000256" key="1">
    <source>
        <dbReference type="ARBA" id="ARBA00009391"/>
    </source>
</evidence>
<evidence type="ECO:0000259" key="7">
    <source>
        <dbReference type="PROSITE" id="PS50163"/>
    </source>
</evidence>
<dbReference type="Pfam" id="PF00154">
    <property type="entry name" value="RecA_N"/>
    <property type="match status" value="1"/>
</dbReference>
<dbReference type="PANTHER" id="PTHR45900">
    <property type="entry name" value="RECA"/>
    <property type="match status" value="1"/>
</dbReference>
<evidence type="ECO:0000256" key="2">
    <source>
        <dbReference type="ARBA" id="ARBA00022741"/>
    </source>
</evidence>
<dbReference type="PROSITE" id="PS50162">
    <property type="entry name" value="RECA_2"/>
    <property type="match status" value="1"/>
</dbReference>
<reference evidence="8" key="1">
    <citation type="submission" date="2018-06" db="EMBL/GenBank/DDBJ databases">
        <authorList>
            <person name="Zhirakovskaya E."/>
        </authorList>
    </citation>
    <scope>NUCLEOTIDE SEQUENCE</scope>
</reference>
<sequence length="348" mass="37499">MDDNKRKALSAALGQIEKQFGKGSVMRMGDVSASGIDVISTGSLALDVALGVGGLPRGRVIEIYGPESSGKTTLTLQVIAEAQKAGGTAAFIDAEHALDPVYAEKLGVQIDDLLVSQPDTGEQALEITDMLVRSSAVDIVVIDSVAALTPKAEIEGDMGDSHMGLHARLMSQALRKLTANIKRSNTLVIFINQIRMKIGVMFGNPETTTGGNALKFYASVRLDIRRIGAIKKGDEIVGNDTRVKVVKNKMAPPFRKAEFEILYGQGISREGELIDLGVKEGLVDKAGAWYSYNGDRIGQGKDNVRNFLKEHPEIADDIDERLRDKLLERTAAAKEEIPDNVEPIESAG</sequence>
<protein>
    <submittedName>
        <fullName evidence="8">RecA protein</fullName>
    </submittedName>
</protein>
<organism evidence="8">
    <name type="scientific">hydrothermal vent metagenome</name>
    <dbReference type="NCBI Taxonomy" id="652676"/>
    <lineage>
        <taxon>unclassified sequences</taxon>
        <taxon>metagenomes</taxon>
        <taxon>ecological metagenomes</taxon>
    </lineage>
</organism>
<dbReference type="HAMAP" id="MF_00268">
    <property type="entry name" value="RecA"/>
    <property type="match status" value="1"/>
</dbReference>
<dbReference type="GO" id="GO:0140664">
    <property type="term" value="F:ATP-dependent DNA damage sensor activity"/>
    <property type="evidence" value="ECO:0007669"/>
    <property type="project" value="InterPro"/>
</dbReference>
<dbReference type="InterPro" id="IPR020588">
    <property type="entry name" value="RecA_ATP-bd"/>
</dbReference>
<dbReference type="InterPro" id="IPR027417">
    <property type="entry name" value="P-loop_NTPase"/>
</dbReference>
<dbReference type="GO" id="GO:0006281">
    <property type="term" value="P:DNA repair"/>
    <property type="evidence" value="ECO:0007669"/>
    <property type="project" value="InterPro"/>
</dbReference>
<dbReference type="InterPro" id="IPR020584">
    <property type="entry name" value="DNA_recomb/repair_RecA_CS"/>
</dbReference>
<dbReference type="Gene3D" id="3.40.50.300">
    <property type="entry name" value="P-loop containing nucleotide triphosphate hydrolases"/>
    <property type="match status" value="1"/>
</dbReference>
<gene>
    <name evidence="8" type="ORF">MNBD_GAMMA13-579</name>
</gene>
<dbReference type="SMART" id="SM00382">
    <property type="entry name" value="AAA"/>
    <property type="match status" value="1"/>
</dbReference>
<evidence type="ECO:0000256" key="5">
    <source>
        <dbReference type="ARBA" id="ARBA00023172"/>
    </source>
</evidence>
<dbReference type="CDD" id="cd00983">
    <property type="entry name" value="RecA"/>
    <property type="match status" value="1"/>
</dbReference>
<dbReference type="GO" id="GO:0003697">
    <property type="term" value="F:single-stranded DNA binding"/>
    <property type="evidence" value="ECO:0007669"/>
    <property type="project" value="InterPro"/>
</dbReference>
<dbReference type="AlphaFoldDB" id="A0A3B0ZN66"/>